<feature type="region of interest" description="Disordered" evidence="1">
    <location>
        <begin position="1"/>
        <end position="21"/>
    </location>
</feature>
<protein>
    <submittedName>
        <fullName evidence="2">Uncharacterized protein</fullName>
    </submittedName>
</protein>
<sequence>MSTSVLVPEHVSEGYQENSDKVSEAQATELYMEIGSHIGAIDRYANPQNWGKWEKYTRLKHKILQWQRNI</sequence>
<keyword evidence="3" id="KW-1185">Reference proteome</keyword>
<name>A0A1Z1DA61_BPGO3</name>
<organismHost>
    <name type="scientific">Bacillus subtilis</name>
    <dbReference type="NCBI Taxonomy" id="1423"/>
</organismHost>
<evidence type="ECO:0000256" key="1">
    <source>
        <dbReference type="SAM" id="MobiDB-lite"/>
    </source>
</evidence>
<organism evidence="2 3">
    <name type="scientific">Bacillus phage vB_BsuM-Goe3</name>
    <dbReference type="NCBI Taxonomy" id="1933063"/>
    <lineage>
        <taxon>Viruses</taxon>
        <taxon>Duplodnaviria</taxon>
        <taxon>Heunggongvirae</taxon>
        <taxon>Uroviricota</taxon>
        <taxon>Caudoviricetes</taxon>
        <taxon>Herelleviridae</taxon>
        <taxon>Bastillevirinae</taxon>
        <taxon>Grisebachstrassevirus</taxon>
        <taxon>Grisebachstrassevirus goe3</taxon>
    </lineage>
</organism>
<proteinExistence type="predicted"/>
<gene>
    <name evidence="2" type="ORF">Goe3_c22400</name>
</gene>
<evidence type="ECO:0000313" key="3">
    <source>
        <dbReference type="Proteomes" id="UP000221795"/>
    </source>
</evidence>
<dbReference type="Proteomes" id="UP000221795">
    <property type="component" value="Segment"/>
</dbReference>
<reference evidence="2" key="1">
    <citation type="journal article" date="2017" name="Viruses">
        <title>Characterization of Bacillus subtilis Viruses vB_BsuM-Goe2 and vB_BsuM-Goe3.</title>
        <authorList>
            <person name="Willms I.M."/>
            <person name="Hoppert M."/>
            <person name="Hertel R."/>
        </authorList>
    </citation>
    <scope>NUCLEOTIDE SEQUENCE [LARGE SCALE GENOMIC DNA]</scope>
</reference>
<dbReference type="EMBL" id="KY368640">
    <property type="protein sequence ID" value="APZ82685.1"/>
    <property type="molecule type" value="Genomic_DNA"/>
</dbReference>
<accession>A0A1Z1DA61</accession>
<evidence type="ECO:0000313" key="2">
    <source>
        <dbReference type="EMBL" id="APZ82685.1"/>
    </source>
</evidence>